<organism evidence="1 2">
    <name type="scientific">Prauserella halophila</name>
    <dbReference type="NCBI Taxonomy" id="185641"/>
    <lineage>
        <taxon>Bacteria</taxon>
        <taxon>Bacillati</taxon>
        <taxon>Actinomycetota</taxon>
        <taxon>Actinomycetes</taxon>
        <taxon>Pseudonocardiales</taxon>
        <taxon>Pseudonocardiaceae</taxon>
        <taxon>Prauserella</taxon>
    </lineage>
</organism>
<evidence type="ECO:0000313" key="1">
    <source>
        <dbReference type="EMBL" id="GAA1243260.1"/>
    </source>
</evidence>
<name>A0ABP4GY52_9PSEU</name>
<proteinExistence type="predicted"/>
<accession>A0ABP4GY52</accession>
<reference evidence="2" key="1">
    <citation type="journal article" date="2019" name="Int. J. Syst. Evol. Microbiol.">
        <title>The Global Catalogue of Microorganisms (GCM) 10K type strain sequencing project: providing services to taxonomists for standard genome sequencing and annotation.</title>
        <authorList>
            <consortium name="The Broad Institute Genomics Platform"/>
            <consortium name="The Broad Institute Genome Sequencing Center for Infectious Disease"/>
            <person name="Wu L."/>
            <person name="Ma J."/>
        </authorList>
    </citation>
    <scope>NUCLEOTIDE SEQUENCE [LARGE SCALE GENOMIC DNA]</scope>
    <source>
        <strain evidence="2">JCM 13023</strain>
    </source>
</reference>
<gene>
    <name evidence="1" type="ORF">GCM10009676_31040</name>
</gene>
<dbReference type="EMBL" id="BAAALN010000008">
    <property type="protein sequence ID" value="GAA1243260.1"/>
    <property type="molecule type" value="Genomic_DNA"/>
</dbReference>
<dbReference type="Proteomes" id="UP001500653">
    <property type="component" value="Unassembled WGS sequence"/>
</dbReference>
<keyword evidence="2" id="KW-1185">Reference proteome</keyword>
<comment type="caution">
    <text evidence="1">The sequence shown here is derived from an EMBL/GenBank/DDBJ whole genome shotgun (WGS) entry which is preliminary data.</text>
</comment>
<protein>
    <submittedName>
        <fullName evidence="1">Uncharacterized protein</fullName>
    </submittedName>
</protein>
<evidence type="ECO:0000313" key="2">
    <source>
        <dbReference type="Proteomes" id="UP001500653"/>
    </source>
</evidence>
<sequence>MTLATPNVWHVDDRTIAEQPVLQVALTQHVREVEPRVDVGPDVIRADLPSLNLTLAETAALGRALLAEVERAGREGDVA</sequence>